<evidence type="ECO:0000313" key="13">
    <source>
        <dbReference type="Proteomes" id="UP000184172"/>
    </source>
</evidence>
<feature type="binding site" evidence="7 9">
    <location>
        <begin position="63"/>
        <end position="68"/>
    </location>
    <ligand>
        <name>FMN</name>
        <dbReference type="ChEBI" id="CHEBI:58210"/>
    </ligand>
</feature>
<evidence type="ECO:0000256" key="9">
    <source>
        <dbReference type="PIRSR" id="PIRSR000190-2"/>
    </source>
</evidence>
<comment type="catalytic activity">
    <reaction evidence="7">
        <text>pyridoxamine 5'-phosphate + O2 + H2O = pyridoxal 5'-phosphate + H2O2 + NH4(+)</text>
        <dbReference type="Rhea" id="RHEA:15817"/>
        <dbReference type="ChEBI" id="CHEBI:15377"/>
        <dbReference type="ChEBI" id="CHEBI:15379"/>
        <dbReference type="ChEBI" id="CHEBI:16240"/>
        <dbReference type="ChEBI" id="CHEBI:28938"/>
        <dbReference type="ChEBI" id="CHEBI:58451"/>
        <dbReference type="ChEBI" id="CHEBI:597326"/>
        <dbReference type="EC" id="1.4.3.5"/>
    </reaction>
</comment>
<dbReference type="PANTHER" id="PTHR10851">
    <property type="entry name" value="PYRIDOXINE-5-PHOSPHATE OXIDASE"/>
    <property type="match status" value="1"/>
</dbReference>
<dbReference type="OrthoDB" id="9780392at2"/>
<evidence type="ECO:0000256" key="5">
    <source>
        <dbReference type="ARBA" id="ARBA00023002"/>
    </source>
</evidence>
<feature type="binding site" evidence="7 9">
    <location>
        <position position="187"/>
    </location>
    <ligand>
        <name>FMN</name>
        <dbReference type="ChEBI" id="CHEBI:58210"/>
    </ligand>
</feature>
<dbReference type="EC" id="1.4.3.5" evidence="7"/>
<feature type="binding site" evidence="8">
    <location>
        <begin position="9"/>
        <end position="12"/>
    </location>
    <ligand>
        <name>substrate</name>
    </ligand>
</feature>
<dbReference type="UniPathway" id="UPA01068">
    <property type="reaction ID" value="UER00304"/>
</dbReference>
<feature type="domain" description="Pyridoxine 5'-phosphate oxidase dimerisation C-terminal" evidence="11">
    <location>
        <begin position="174"/>
        <end position="214"/>
    </location>
</feature>
<protein>
    <recommendedName>
        <fullName evidence="7">Pyridoxine/pyridoxamine 5'-phosphate oxidase</fullName>
        <ecNumber evidence="7">1.4.3.5</ecNumber>
    </recommendedName>
    <alternativeName>
        <fullName evidence="7">PNP/PMP oxidase</fullName>
        <shortName evidence="7">PNPOx</shortName>
    </alternativeName>
    <alternativeName>
        <fullName evidence="7">Pyridoxal 5'-phosphate synthase</fullName>
    </alternativeName>
</protein>
<dbReference type="Pfam" id="PF10590">
    <property type="entry name" value="PNP_phzG_C"/>
    <property type="match status" value="1"/>
</dbReference>
<dbReference type="FunFam" id="2.30.110.10:FF:000020">
    <property type="entry name" value="PNPO isoform 11"/>
    <property type="match status" value="1"/>
</dbReference>
<dbReference type="InterPro" id="IPR019740">
    <property type="entry name" value="Pyridox_Oxase_CS"/>
</dbReference>
<dbReference type="Pfam" id="PF01243">
    <property type="entry name" value="PNPOx_N"/>
    <property type="match status" value="1"/>
</dbReference>
<sequence length="214" mass="25029">MEEKLYNYRKSYEKAVLSETSVHENPMQQFRTWFFEVQDSNSVDEVNAMTISTVGVDGFPKGRVVLLKKYDENGFYFYTNYNSEKGKAITQNNKVSLSFFWPKMERQILIKGIAEKTSEADSTNYFHSRPKGSQLGAMVSPQSSPVASREILEKNLSELEKEYENKEVPKPKEWGGFLIRPVSIEFWQGRANRLHDRIRYTLKEYDWVIERLAP</sequence>
<dbReference type="GO" id="GO:0010181">
    <property type="term" value="F:FMN binding"/>
    <property type="evidence" value="ECO:0007669"/>
    <property type="project" value="UniProtKB-UniRule"/>
</dbReference>
<comment type="pathway">
    <text evidence="7">Cofactor metabolism; pyridoxal 5'-phosphate salvage; pyridoxal 5'-phosphate from pyridoxine 5'-phosphate: step 1/1.</text>
</comment>
<dbReference type="HAMAP" id="MF_01629">
    <property type="entry name" value="PdxH"/>
    <property type="match status" value="1"/>
</dbReference>
<comment type="function">
    <text evidence="7">Catalyzes the oxidation of either pyridoxine 5'-phosphate (PNP) or pyridoxamine 5'-phosphate (PMP) into pyridoxal 5'-phosphate (PLP).</text>
</comment>
<dbReference type="PIRSF" id="PIRSF000190">
    <property type="entry name" value="Pyd_amn-ph_oxd"/>
    <property type="match status" value="1"/>
</dbReference>
<dbReference type="PANTHER" id="PTHR10851:SF0">
    <property type="entry name" value="PYRIDOXINE-5'-PHOSPHATE OXIDASE"/>
    <property type="match status" value="1"/>
</dbReference>
<keyword evidence="6 7" id="KW-0664">Pyridoxine biosynthesis</keyword>
<dbReference type="InterPro" id="IPR012349">
    <property type="entry name" value="Split_barrel_FMN-bd"/>
</dbReference>
<feature type="binding site" evidence="7 9">
    <location>
        <position position="85"/>
    </location>
    <ligand>
        <name>FMN</name>
        <dbReference type="ChEBI" id="CHEBI:58210"/>
    </ligand>
</feature>
<dbReference type="InterPro" id="IPR011576">
    <property type="entry name" value="Pyridox_Oxase_N"/>
</dbReference>
<evidence type="ECO:0000256" key="6">
    <source>
        <dbReference type="ARBA" id="ARBA00023096"/>
    </source>
</evidence>
<feature type="binding site" evidence="7 8">
    <location>
        <position position="129"/>
    </location>
    <ligand>
        <name>substrate</name>
    </ligand>
</feature>
<dbReference type="EMBL" id="FQYV01000012">
    <property type="protein sequence ID" value="SHJ26540.1"/>
    <property type="molecule type" value="Genomic_DNA"/>
</dbReference>
<evidence type="ECO:0000256" key="3">
    <source>
        <dbReference type="ARBA" id="ARBA00022630"/>
    </source>
</evidence>
<keyword evidence="3 7" id="KW-0285">Flavoprotein</keyword>
<comment type="pathway">
    <text evidence="7">Cofactor metabolism; pyridoxal 5'-phosphate salvage; pyridoxal 5'-phosphate from pyridoxamine 5'-phosphate: step 1/1.</text>
</comment>
<keyword evidence="13" id="KW-1185">Reference proteome</keyword>
<feature type="binding site" evidence="7 9">
    <location>
        <begin position="78"/>
        <end position="79"/>
    </location>
    <ligand>
        <name>FMN</name>
        <dbReference type="ChEBI" id="CHEBI:58210"/>
    </ligand>
</feature>
<evidence type="ECO:0000256" key="2">
    <source>
        <dbReference type="ARBA" id="ARBA00011738"/>
    </source>
</evidence>
<dbReference type="GO" id="GO:0008615">
    <property type="term" value="P:pyridoxine biosynthetic process"/>
    <property type="evidence" value="ECO:0007669"/>
    <property type="project" value="UniProtKB-UniRule"/>
</dbReference>
<keyword evidence="5 7" id="KW-0560">Oxidoreductase</keyword>
<reference evidence="13" key="1">
    <citation type="submission" date="2016-11" db="EMBL/GenBank/DDBJ databases">
        <authorList>
            <person name="Varghese N."/>
            <person name="Submissions S."/>
        </authorList>
    </citation>
    <scope>NUCLEOTIDE SEQUENCE [LARGE SCALE GENOMIC DNA]</scope>
    <source>
        <strain evidence="13">DSM 26349</strain>
    </source>
</reference>
<dbReference type="RefSeq" id="WP_073218196.1">
    <property type="nucleotide sequence ID" value="NZ_FNNS01000013.1"/>
</dbReference>
<feature type="binding site" evidence="7 8">
    <location>
        <position position="125"/>
    </location>
    <ligand>
        <name>substrate</name>
    </ligand>
</feature>
<evidence type="ECO:0000256" key="7">
    <source>
        <dbReference type="HAMAP-Rule" id="MF_01629"/>
    </source>
</evidence>
<keyword evidence="4 7" id="KW-0288">FMN</keyword>
<dbReference type="GO" id="GO:0004733">
    <property type="term" value="F:pyridoxamine phosphate oxidase activity"/>
    <property type="evidence" value="ECO:0007669"/>
    <property type="project" value="UniProtKB-UniRule"/>
</dbReference>
<evidence type="ECO:0000256" key="4">
    <source>
        <dbReference type="ARBA" id="ARBA00022643"/>
    </source>
</evidence>
<comment type="catalytic activity">
    <reaction evidence="7">
        <text>pyridoxine 5'-phosphate + O2 = pyridoxal 5'-phosphate + H2O2</text>
        <dbReference type="Rhea" id="RHEA:15149"/>
        <dbReference type="ChEBI" id="CHEBI:15379"/>
        <dbReference type="ChEBI" id="CHEBI:16240"/>
        <dbReference type="ChEBI" id="CHEBI:58589"/>
        <dbReference type="ChEBI" id="CHEBI:597326"/>
        <dbReference type="EC" id="1.4.3.5"/>
    </reaction>
</comment>
<dbReference type="Gene3D" id="2.30.110.10">
    <property type="entry name" value="Electron Transport, Fmn-binding Protein, Chain A"/>
    <property type="match status" value="1"/>
</dbReference>
<dbReference type="NCBIfam" id="NF004231">
    <property type="entry name" value="PRK05679.1"/>
    <property type="match status" value="1"/>
</dbReference>
<accession>A0A1M6HWB7</accession>
<dbReference type="STRING" id="797419.SAMN05216556_11322"/>
<comment type="subunit">
    <text evidence="2 7">Homodimer.</text>
</comment>
<dbReference type="InterPro" id="IPR000659">
    <property type="entry name" value="Pyridox_Oxase"/>
</dbReference>
<feature type="domain" description="Pyridoxamine 5'-phosphate oxidase N-terminal" evidence="10">
    <location>
        <begin position="44"/>
        <end position="159"/>
    </location>
</feature>
<evidence type="ECO:0000313" key="12">
    <source>
        <dbReference type="EMBL" id="SHJ26540.1"/>
    </source>
</evidence>
<feature type="binding site" evidence="7 9">
    <location>
        <begin position="142"/>
        <end position="143"/>
    </location>
    <ligand>
        <name>FMN</name>
        <dbReference type="ChEBI" id="CHEBI:58210"/>
    </ligand>
</feature>
<feature type="binding site" evidence="7 8">
    <location>
        <position position="68"/>
    </location>
    <ligand>
        <name>substrate</name>
    </ligand>
</feature>
<evidence type="ECO:0000259" key="11">
    <source>
        <dbReference type="Pfam" id="PF10590"/>
    </source>
</evidence>
<dbReference type="InterPro" id="IPR019576">
    <property type="entry name" value="Pyridoxamine_oxidase_dimer_C"/>
</dbReference>
<dbReference type="NCBIfam" id="TIGR00558">
    <property type="entry name" value="pdxH"/>
    <property type="match status" value="1"/>
</dbReference>
<evidence type="ECO:0000256" key="8">
    <source>
        <dbReference type="PIRSR" id="PIRSR000190-1"/>
    </source>
</evidence>
<organism evidence="12 13">
    <name type="scientific">Aequorivita viscosa</name>
    <dbReference type="NCBI Taxonomy" id="797419"/>
    <lineage>
        <taxon>Bacteria</taxon>
        <taxon>Pseudomonadati</taxon>
        <taxon>Bacteroidota</taxon>
        <taxon>Flavobacteriia</taxon>
        <taxon>Flavobacteriales</taxon>
        <taxon>Flavobacteriaceae</taxon>
        <taxon>Aequorivita</taxon>
    </lineage>
</organism>
<proteinExistence type="inferred from homology"/>
<feature type="binding site" evidence="7 8">
    <location>
        <position position="133"/>
    </location>
    <ligand>
        <name>substrate</name>
    </ligand>
</feature>
<dbReference type="PROSITE" id="PS01064">
    <property type="entry name" value="PYRIDOX_OXIDASE"/>
    <property type="match status" value="1"/>
</dbReference>
<feature type="binding site" evidence="7 9">
    <location>
        <position position="107"/>
    </location>
    <ligand>
        <name>FMN</name>
        <dbReference type="ChEBI" id="CHEBI:58210"/>
    </ligand>
</feature>
<comment type="cofactor">
    <cofactor evidence="7 9">
        <name>FMN</name>
        <dbReference type="ChEBI" id="CHEBI:58210"/>
    </cofactor>
    <text evidence="7 9">Binds 1 FMN per subunit.</text>
</comment>
<dbReference type="Proteomes" id="UP000184172">
    <property type="component" value="Unassembled WGS sequence"/>
</dbReference>
<evidence type="ECO:0000259" key="10">
    <source>
        <dbReference type="Pfam" id="PF01243"/>
    </source>
</evidence>
<name>A0A1M6HWB7_9FLAO</name>
<gene>
    <name evidence="7" type="primary">pdxH</name>
    <name evidence="12" type="ORF">SAMN04487908_11282</name>
</gene>
<comment type="caution">
    <text evidence="7">Lacks conserved residue(s) required for the propagation of feature annotation.</text>
</comment>
<evidence type="ECO:0000256" key="1">
    <source>
        <dbReference type="ARBA" id="ARBA00007301"/>
    </source>
</evidence>
<comment type="similarity">
    <text evidence="1 7">Belongs to the pyridoxamine 5'-phosphate oxidase family.</text>
</comment>
<dbReference type="AlphaFoldDB" id="A0A1M6HWB7"/>
<feature type="binding site" evidence="7 8">
    <location>
        <begin position="193"/>
        <end position="195"/>
    </location>
    <ligand>
        <name>substrate</name>
    </ligand>
</feature>
<feature type="binding site" evidence="7 9">
    <location>
        <position position="197"/>
    </location>
    <ligand>
        <name>FMN</name>
        <dbReference type="ChEBI" id="CHEBI:58210"/>
    </ligand>
</feature>
<dbReference type="SUPFAM" id="SSF50475">
    <property type="entry name" value="FMN-binding split barrel"/>
    <property type="match status" value="1"/>
</dbReference>